<dbReference type="Proteomes" id="UP001215598">
    <property type="component" value="Unassembled WGS sequence"/>
</dbReference>
<keyword evidence="3" id="KW-1185">Reference proteome</keyword>
<feature type="region of interest" description="Disordered" evidence="1">
    <location>
        <begin position="1"/>
        <end position="20"/>
    </location>
</feature>
<feature type="region of interest" description="Disordered" evidence="1">
    <location>
        <begin position="140"/>
        <end position="176"/>
    </location>
</feature>
<dbReference type="AlphaFoldDB" id="A0AAD7GY63"/>
<accession>A0AAD7GY63</accession>
<reference evidence="2" key="1">
    <citation type="submission" date="2023-03" db="EMBL/GenBank/DDBJ databases">
        <title>Massive genome expansion in bonnet fungi (Mycena s.s.) driven by repeated elements and novel gene families across ecological guilds.</title>
        <authorList>
            <consortium name="Lawrence Berkeley National Laboratory"/>
            <person name="Harder C.B."/>
            <person name="Miyauchi S."/>
            <person name="Viragh M."/>
            <person name="Kuo A."/>
            <person name="Thoen E."/>
            <person name="Andreopoulos B."/>
            <person name="Lu D."/>
            <person name="Skrede I."/>
            <person name="Drula E."/>
            <person name="Henrissat B."/>
            <person name="Morin E."/>
            <person name="Kohler A."/>
            <person name="Barry K."/>
            <person name="LaButti K."/>
            <person name="Morin E."/>
            <person name="Salamov A."/>
            <person name="Lipzen A."/>
            <person name="Mereny Z."/>
            <person name="Hegedus B."/>
            <person name="Baldrian P."/>
            <person name="Stursova M."/>
            <person name="Weitz H."/>
            <person name="Taylor A."/>
            <person name="Grigoriev I.V."/>
            <person name="Nagy L.G."/>
            <person name="Martin F."/>
            <person name="Kauserud H."/>
        </authorList>
    </citation>
    <scope>NUCLEOTIDE SEQUENCE</scope>
    <source>
        <strain evidence="2">CBHHK182m</strain>
    </source>
</reference>
<sequence>MGSGAMHYNPPLSRRFPSPPTLQISFPGRRVKQTDAHMHLWRQLEEAAPKYCTSDSGPCLHATFASRRTSTAEHENIPDHPIHIPKTPAAVYAHQHAKPTHSPRLARARATIATYTAAPAPQPVSRTTRVRGVHRARIRLRLAPPSSPTVSPTKKKLEKETPTRKNDSENTQTRLT</sequence>
<evidence type="ECO:0000256" key="1">
    <source>
        <dbReference type="SAM" id="MobiDB-lite"/>
    </source>
</evidence>
<organism evidence="2 3">
    <name type="scientific">Mycena metata</name>
    <dbReference type="NCBI Taxonomy" id="1033252"/>
    <lineage>
        <taxon>Eukaryota</taxon>
        <taxon>Fungi</taxon>
        <taxon>Dikarya</taxon>
        <taxon>Basidiomycota</taxon>
        <taxon>Agaricomycotina</taxon>
        <taxon>Agaricomycetes</taxon>
        <taxon>Agaricomycetidae</taxon>
        <taxon>Agaricales</taxon>
        <taxon>Marasmiineae</taxon>
        <taxon>Mycenaceae</taxon>
        <taxon>Mycena</taxon>
    </lineage>
</organism>
<evidence type="ECO:0000313" key="3">
    <source>
        <dbReference type="Proteomes" id="UP001215598"/>
    </source>
</evidence>
<name>A0AAD7GY63_9AGAR</name>
<comment type="caution">
    <text evidence="2">The sequence shown here is derived from an EMBL/GenBank/DDBJ whole genome shotgun (WGS) entry which is preliminary data.</text>
</comment>
<proteinExistence type="predicted"/>
<feature type="compositionally biased region" description="Basic and acidic residues" evidence="1">
    <location>
        <begin position="155"/>
        <end position="168"/>
    </location>
</feature>
<protein>
    <submittedName>
        <fullName evidence="2">Uncharacterized protein</fullName>
    </submittedName>
</protein>
<dbReference type="EMBL" id="JARKIB010000441">
    <property type="protein sequence ID" value="KAJ7707894.1"/>
    <property type="molecule type" value="Genomic_DNA"/>
</dbReference>
<evidence type="ECO:0000313" key="2">
    <source>
        <dbReference type="EMBL" id="KAJ7707894.1"/>
    </source>
</evidence>
<gene>
    <name evidence="2" type="ORF">B0H16DRAFT_670473</name>
</gene>